<evidence type="ECO:0000313" key="4">
    <source>
        <dbReference type="EMBL" id="MCM2677537.1"/>
    </source>
</evidence>
<dbReference type="Gene3D" id="1.10.357.10">
    <property type="entry name" value="Tetracycline Repressor, domain 2"/>
    <property type="match status" value="1"/>
</dbReference>
<keyword evidence="5" id="KW-1185">Reference proteome</keyword>
<dbReference type="PANTHER" id="PTHR30055">
    <property type="entry name" value="HTH-TYPE TRANSCRIPTIONAL REGULATOR RUTR"/>
    <property type="match status" value="1"/>
</dbReference>
<name>A0ABT0XNQ0_9BACI</name>
<dbReference type="InterPro" id="IPR050109">
    <property type="entry name" value="HTH-type_TetR-like_transc_reg"/>
</dbReference>
<feature type="DNA-binding region" description="H-T-H motif" evidence="2">
    <location>
        <begin position="43"/>
        <end position="62"/>
    </location>
</feature>
<evidence type="ECO:0000256" key="2">
    <source>
        <dbReference type="PROSITE-ProRule" id="PRU00335"/>
    </source>
</evidence>
<feature type="domain" description="HTH tetR-type" evidence="3">
    <location>
        <begin position="20"/>
        <end position="80"/>
    </location>
</feature>
<gene>
    <name evidence="4" type="ORF">NDM98_20190</name>
</gene>
<dbReference type="RefSeq" id="WP_251611339.1">
    <property type="nucleotide sequence ID" value="NZ_JAMQJY010000004.1"/>
</dbReference>
<evidence type="ECO:0000259" key="3">
    <source>
        <dbReference type="PROSITE" id="PS50977"/>
    </source>
</evidence>
<sequence length="182" mass="20927">MNDSVHHHDEENKRGRPMDLTRNQVIIDKTLELLAEVGFDSLTIEAIAHQAKVGKATIYRRWSSKEELVIDAVSSTSPFESFMDRIDFDKNIREQLIDLLCFCFREEHEVHQQAMTAIGSALPHNKELEQGLHNNFYQKLRAAILTVLEPFLKEDHALEPDELDLLVDIGPSFNHLSYVFNA</sequence>
<accession>A0ABT0XNQ0</accession>
<dbReference type="SUPFAM" id="SSF46689">
    <property type="entry name" value="Homeodomain-like"/>
    <property type="match status" value="1"/>
</dbReference>
<dbReference type="EMBL" id="JAMQJY010000004">
    <property type="protein sequence ID" value="MCM2677537.1"/>
    <property type="molecule type" value="Genomic_DNA"/>
</dbReference>
<protein>
    <submittedName>
        <fullName evidence="4">TetR/AcrR family transcriptional regulator</fullName>
    </submittedName>
</protein>
<dbReference type="InterPro" id="IPR001647">
    <property type="entry name" value="HTH_TetR"/>
</dbReference>
<dbReference type="Pfam" id="PF00440">
    <property type="entry name" value="TetR_N"/>
    <property type="match status" value="1"/>
</dbReference>
<keyword evidence="1 2" id="KW-0238">DNA-binding</keyword>
<dbReference type="PRINTS" id="PR00455">
    <property type="entry name" value="HTHTETR"/>
</dbReference>
<dbReference type="PROSITE" id="PS50977">
    <property type="entry name" value="HTH_TETR_2"/>
    <property type="match status" value="1"/>
</dbReference>
<dbReference type="PROSITE" id="PS01081">
    <property type="entry name" value="HTH_TETR_1"/>
    <property type="match status" value="1"/>
</dbReference>
<evidence type="ECO:0000313" key="5">
    <source>
        <dbReference type="Proteomes" id="UP001203665"/>
    </source>
</evidence>
<dbReference type="PANTHER" id="PTHR30055:SF148">
    <property type="entry name" value="TETR-FAMILY TRANSCRIPTIONAL REGULATOR"/>
    <property type="match status" value="1"/>
</dbReference>
<dbReference type="InterPro" id="IPR009057">
    <property type="entry name" value="Homeodomain-like_sf"/>
</dbReference>
<reference evidence="4" key="1">
    <citation type="submission" date="2022-06" db="EMBL/GenBank/DDBJ databases">
        <title>Alkalicoccobacillus porphyridii sp. nov., isolated from a marine red alga, Porphyridium purpureum and reclassification of Shouchella plakortidis and Shouchella gibsonii as Alkalicoccobacillus plakortidis comb. nov. and Alkalicoccobacillus gibsonii comb. nov.</title>
        <authorList>
            <person name="Kim K.H."/>
            <person name="Lee J.K."/>
            <person name="Han D.M."/>
            <person name="Baek J.H."/>
            <person name="Jeon C.O."/>
        </authorList>
    </citation>
    <scope>NUCLEOTIDE SEQUENCE</scope>
    <source>
        <strain evidence="4">DSM 19153</strain>
    </source>
</reference>
<comment type="caution">
    <text evidence="4">The sequence shown here is derived from an EMBL/GenBank/DDBJ whole genome shotgun (WGS) entry which is preliminary data.</text>
</comment>
<proteinExistence type="predicted"/>
<organism evidence="4 5">
    <name type="scientific">Alkalicoccobacillus plakortidis</name>
    <dbReference type="NCBI Taxonomy" id="444060"/>
    <lineage>
        <taxon>Bacteria</taxon>
        <taxon>Bacillati</taxon>
        <taxon>Bacillota</taxon>
        <taxon>Bacilli</taxon>
        <taxon>Bacillales</taxon>
        <taxon>Bacillaceae</taxon>
        <taxon>Alkalicoccobacillus</taxon>
    </lineage>
</organism>
<dbReference type="Proteomes" id="UP001203665">
    <property type="component" value="Unassembled WGS sequence"/>
</dbReference>
<dbReference type="InterPro" id="IPR023772">
    <property type="entry name" value="DNA-bd_HTH_TetR-type_CS"/>
</dbReference>
<evidence type="ECO:0000256" key="1">
    <source>
        <dbReference type="ARBA" id="ARBA00023125"/>
    </source>
</evidence>